<dbReference type="SUPFAM" id="SSF90123">
    <property type="entry name" value="ABC transporter transmembrane region"/>
    <property type="match status" value="1"/>
</dbReference>
<keyword evidence="4 7" id="KW-1133">Transmembrane helix</keyword>
<feature type="transmembrane region" description="Helical" evidence="7">
    <location>
        <begin position="183"/>
        <end position="203"/>
    </location>
</feature>
<evidence type="ECO:0000313" key="9">
    <source>
        <dbReference type="Proteomes" id="UP000076794"/>
    </source>
</evidence>
<feature type="transmembrane region" description="Helical" evidence="7">
    <location>
        <begin position="832"/>
        <end position="857"/>
    </location>
</feature>
<feature type="region of interest" description="Disordered" evidence="6">
    <location>
        <begin position="291"/>
        <end position="328"/>
    </location>
</feature>
<evidence type="ECO:0000256" key="5">
    <source>
        <dbReference type="ARBA" id="ARBA00023136"/>
    </source>
</evidence>
<accession>A0A161I8X4</accession>
<dbReference type="STRING" id="1300344.I598_2731"/>
<organism evidence="8 9">
    <name type="scientific">Isoptericola dokdonensis DS-3</name>
    <dbReference type="NCBI Taxonomy" id="1300344"/>
    <lineage>
        <taxon>Bacteria</taxon>
        <taxon>Bacillati</taxon>
        <taxon>Actinomycetota</taxon>
        <taxon>Actinomycetes</taxon>
        <taxon>Micrococcales</taxon>
        <taxon>Promicromonosporaceae</taxon>
        <taxon>Isoptericola</taxon>
    </lineage>
</organism>
<dbReference type="GO" id="GO:0005524">
    <property type="term" value="F:ATP binding"/>
    <property type="evidence" value="ECO:0007669"/>
    <property type="project" value="InterPro"/>
</dbReference>
<feature type="transmembrane region" description="Helical" evidence="7">
    <location>
        <begin position="863"/>
        <end position="880"/>
    </location>
</feature>
<feature type="transmembrane region" description="Helical" evidence="7">
    <location>
        <begin position="641"/>
        <end position="660"/>
    </location>
</feature>
<dbReference type="KEGG" id="ido:I598_2731"/>
<dbReference type="InterPro" id="IPR022791">
    <property type="entry name" value="L-PG_synthase/AglD"/>
</dbReference>
<dbReference type="AlphaFoldDB" id="A0A161I8X4"/>
<dbReference type="RefSeq" id="WP_083973300.1">
    <property type="nucleotide sequence ID" value="NZ_CP014209.1"/>
</dbReference>
<feature type="transmembrane region" description="Helical" evidence="7">
    <location>
        <begin position="672"/>
        <end position="696"/>
    </location>
</feature>
<dbReference type="InterPro" id="IPR036640">
    <property type="entry name" value="ABC1_TM_sf"/>
</dbReference>
<evidence type="ECO:0000313" key="8">
    <source>
        <dbReference type="EMBL" id="ANC32258.1"/>
    </source>
</evidence>
<keyword evidence="3 7" id="KW-0812">Transmembrane</keyword>
<name>A0A161I8X4_9MICO</name>
<evidence type="ECO:0000256" key="7">
    <source>
        <dbReference type="SAM" id="Phobius"/>
    </source>
</evidence>
<dbReference type="EMBL" id="CP014209">
    <property type="protein sequence ID" value="ANC32258.1"/>
    <property type="molecule type" value="Genomic_DNA"/>
</dbReference>
<keyword evidence="9" id="KW-1185">Reference proteome</keyword>
<keyword evidence="5 7" id="KW-0472">Membrane</keyword>
<evidence type="ECO:0000256" key="4">
    <source>
        <dbReference type="ARBA" id="ARBA00022989"/>
    </source>
</evidence>
<keyword evidence="2" id="KW-1003">Cell membrane</keyword>
<feature type="region of interest" description="Disordered" evidence="6">
    <location>
        <begin position="1"/>
        <end position="30"/>
    </location>
</feature>
<comment type="subcellular location">
    <subcellularLocation>
        <location evidence="1">Cell membrane</location>
        <topology evidence="1">Multi-pass membrane protein</topology>
    </subcellularLocation>
</comment>
<feature type="transmembrane region" description="Helical" evidence="7">
    <location>
        <begin position="781"/>
        <end position="803"/>
    </location>
</feature>
<dbReference type="OrthoDB" id="5242664at2"/>
<evidence type="ECO:0000256" key="3">
    <source>
        <dbReference type="ARBA" id="ARBA00022692"/>
    </source>
</evidence>
<proteinExistence type="predicted"/>
<feature type="transmembrane region" description="Helical" evidence="7">
    <location>
        <begin position="892"/>
        <end position="917"/>
    </location>
</feature>
<feature type="compositionally biased region" description="Low complexity" evidence="6">
    <location>
        <begin position="304"/>
        <end position="320"/>
    </location>
</feature>
<dbReference type="Proteomes" id="UP000076794">
    <property type="component" value="Chromosome"/>
</dbReference>
<feature type="transmembrane region" description="Helical" evidence="7">
    <location>
        <begin position="743"/>
        <end position="769"/>
    </location>
</feature>
<sequence length="939" mass="98095">MSRPTGEAAAGDGATGTVHEVGSFAGDGPRPPTGALRALFLGSTASDDDAGLVRVVDTPEQRLRKPSALLGIVVSVLGIALVLALSVVAHGTTEGVTADVREFNTLVGQLLFIPVALLEGLVTLFVPVVVLVELGVRRLGRQVVESILAATLGLVLAVVAVLLLDWLGSEDLVRTLSVLRDGVWTITVPGYVAAIAGLLITAGPRTRRRSVRWSWNVLYLALVIALITGQASLPGVLVALLLGRLAGQTVQYVSGVRSERAYGGELVTAVRRAGFRPTALVRVRGVSAAADVGADDPAPDPGAPDDATTATADDGTTADASHGSNGHALDDEIVTHVDAAGEVTGRTTLRALLRQRARLGGRDRDLPAPETLADPATVALTRAGDTRVYAMFTGDGTRRDVVVLDGDRHVVGMVTRLWRSLRLRGLEGRTQVSLKAVAERNALLTYAASAAGVRTPRLLGVGEAADSIVLVTEHVSAAVSWRDLPDDALTGDRGDRILAAAWEQLRRAHAAGLTHHALTPDVLLVENADGPAPSVLLTGWDQGEIASAALGRRLDLTQMLALLALRVGAERSVASAVRALPDEDVVGVGPLLQSIALPTTTRVAVREHKGLIDALREALVARMPEVDVQPQRITRFGARTVVMLALSIVVVTALVTTMNLDEITAALQAANPWWVVASFLLGAVTWFGAALTFVAFSPERLPLVRATLTQMAGSFVSLAAPAGIGPAALNLRMLTRRGVATPMAVATVALVQVSQFAVTVLLLVVLSIFTGSGGLIELPSITVLLTIAGVAVAVVATLLVPAIRRWVWEKARPTLEQVWPRLSQMLGQPARLALGLGGNVVMSLGYVLAFDAALAAFGQSLNLIDVAVVYLVGNALGALVPTPGGLGGVEAALTAGLTAAGMPASIALSTTILFRLVTYWGRVPFGWAAMRYLERKGDL</sequence>
<reference evidence="8 9" key="1">
    <citation type="submission" date="2016-01" db="EMBL/GenBank/DDBJ databases">
        <title>Complete genome sequence of a soil Actinobacterium, Isoptericola dokdonensis DS-3.</title>
        <authorList>
            <person name="Kwon S.-K."/>
            <person name="Kim J.F."/>
        </authorList>
    </citation>
    <scope>NUCLEOTIDE SEQUENCE [LARGE SCALE GENOMIC DNA]</scope>
    <source>
        <strain evidence="8 9">DS-3</strain>
    </source>
</reference>
<dbReference type="PANTHER" id="PTHR39087">
    <property type="entry name" value="UPF0104 MEMBRANE PROTEIN MJ1595"/>
    <property type="match status" value="1"/>
</dbReference>
<dbReference type="PANTHER" id="PTHR39087:SF2">
    <property type="entry name" value="UPF0104 MEMBRANE PROTEIN MJ1595"/>
    <property type="match status" value="1"/>
</dbReference>
<evidence type="ECO:0000256" key="2">
    <source>
        <dbReference type="ARBA" id="ARBA00022475"/>
    </source>
</evidence>
<feature type="transmembrane region" description="Helical" evidence="7">
    <location>
        <begin position="68"/>
        <end position="90"/>
    </location>
</feature>
<gene>
    <name evidence="8" type="ORF">I598_2731</name>
</gene>
<dbReference type="NCBIfam" id="TIGR00374">
    <property type="entry name" value="flippase-like domain"/>
    <property type="match status" value="1"/>
</dbReference>
<dbReference type="GO" id="GO:0005886">
    <property type="term" value="C:plasma membrane"/>
    <property type="evidence" value="ECO:0007669"/>
    <property type="project" value="UniProtKB-SubCell"/>
</dbReference>
<dbReference type="PATRIC" id="fig|1300344.3.peg.2747"/>
<evidence type="ECO:0000256" key="6">
    <source>
        <dbReference type="SAM" id="MobiDB-lite"/>
    </source>
</evidence>
<feature type="transmembrane region" description="Helical" evidence="7">
    <location>
        <begin position="110"/>
        <end position="131"/>
    </location>
</feature>
<protein>
    <submittedName>
        <fullName evidence="8">Uncharacterized protein</fullName>
    </submittedName>
</protein>
<feature type="transmembrane region" description="Helical" evidence="7">
    <location>
        <begin position="708"/>
        <end position="731"/>
    </location>
</feature>
<feature type="transmembrane region" description="Helical" evidence="7">
    <location>
        <begin position="215"/>
        <end position="242"/>
    </location>
</feature>
<evidence type="ECO:0000256" key="1">
    <source>
        <dbReference type="ARBA" id="ARBA00004651"/>
    </source>
</evidence>
<dbReference type="Pfam" id="PF03706">
    <property type="entry name" value="LPG_synthase_TM"/>
    <property type="match status" value="1"/>
</dbReference>
<feature type="transmembrane region" description="Helical" evidence="7">
    <location>
        <begin position="143"/>
        <end position="163"/>
    </location>
</feature>
<feature type="compositionally biased region" description="Low complexity" evidence="6">
    <location>
        <begin position="1"/>
        <end position="17"/>
    </location>
</feature>